<accession>A0A1N7SBD7</accession>
<dbReference type="InterPro" id="IPR001709">
    <property type="entry name" value="Flavoprot_Pyr_Nucl_cyt_Rdtase"/>
</dbReference>
<dbReference type="PROSITE" id="PS51384">
    <property type="entry name" value="FAD_FR"/>
    <property type="match status" value="1"/>
</dbReference>
<dbReference type="SUPFAM" id="SSF63380">
    <property type="entry name" value="Riboflavin synthase domain-like"/>
    <property type="match status" value="1"/>
</dbReference>
<dbReference type="InterPro" id="IPR001433">
    <property type="entry name" value="OxRdtase_FAD/NAD-bd"/>
</dbReference>
<reference evidence="6 7" key="1">
    <citation type="submission" date="2016-12" db="EMBL/GenBank/DDBJ databases">
        <authorList>
            <person name="Song W.-J."/>
            <person name="Kurnit D.M."/>
        </authorList>
    </citation>
    <scope>NUCLEOTIDE SEQUENCE [LARGE SCALE GENOMIC DNA]</scope>
    <source>
        <strain evidence="6 7">STM7296</strain>
    </source>
</reference>
<dbReference type="Gene3D" id="3.10.20.30">
    <property type="match status" value="1"/>
</dbReference>
<dbReference type="EMBL" id="CYGX02000048">
    <property type="protein sequence ID" value="SIT44643.1"/>
    <property type="molecule type" value="Genomic_DNA"/>
</dbReference>
<dbReference type="PANTHER" id="PTHR47354">
    <property type="entry name" value="NADH OXIDOREDUCTASE HCR"/>
    <property type="match status" value="1"/>
</dbReference>
<dbReference type="PRINTS" id="PR00410">
    <property type="entry name" value="PHEHYDRXLASE"/>
</dbReference>
<dbReference type="GO" id="GO:0051537">
    <property type="term" value="F:2 iron, 2 sulfur cluster binding"/>
    <property type="evidence" value="ECO:0007669"/>
    <property type="project" value="UniProtKB-KW"/>
</dbReference>
<dbReference type="RefSeq" id="WP_094781628.1">
    <property type="nucleotide sequence ID" value="NZ_CYGX02000048.1"/>
</dbReference>
<dbReference type="InterPro" id="IPR017927">
    <property type="entry name" value="FAD-bd_FR_type"/>
</dbReference>
<dbReference type="PRINTS" id="PR00371">
    <property type="entry name" value="FPNCR"/>
</dbReference>
<dbReference type="InterPro" id="IPR008333">
    <property type="entry name" value="Cbr1-like_FAD-bd_dom"/>
</dbReference>
<dbReference type="STRING" id="1247936.BN2475_480055"/>
<dbReference type="InterPro" id="IPR012675">
    <property type="entry name" value="Beta-grasp_dom_sf"/>
</dbReference>
<keyword evidence="2" id="KW-0411">Iron-sulfur</keyword>
<evidence type="ECO:0000313" key="7">
    <source>
        <dbReference type="Proteomes" id="UP000187012"/>
    </source>
</evidence>
<comment type="cofactor">
    <cofactor evidence="3">
        <name>[2Fe-2S] cluster</name>
        <dbReference type="ChEBI" id="CHEBI:190135"/>
    </cofactor>
</comment>
<dbReference type="Pfam" id="PF00111">
    <property type="entry name" value="Fer2"/>
    <property type="match status" value="1"/>
</dbReference>
<dbReference type="SUPFAM" id="SSF54292">
    <property type="entry name" value="2Fe-2S ferredoxin-like"/>
    <property type="match status" value="1"/>
</dbReference>
<evidence type="ECO:0000313" key="6">
    <source>
        <dbReference type="EMBL" id="SIT44643.1"/>
    </source>
</evidence>
<organism evidence="6 7">
    <name type="scientific">Paraburkholderia ribeironis</name>
    <dbReference type="NCBI Taxonomy" id="1247936"/>
    <lineage>
        <taxon>Bacteria</taxon>
        <taxon>Pseudomonadati</taxon>
        <taxon>Pseudomonadota</taxon>
        <taxon>Betaproteobacteria</taxon>
        <taxon>Burkholderiales</taxon>
        <taxon>Burkholderiaceae</taxon>
        <taxon>Paraburkholderia</taxon>
    </lineage>
</organism>
<protein>
    <submittedName>
        <fullName evidence="6">Oxidoreductase FAD-binding domain protein</fullName>
    </submittedName>
</protein>
<dbReference type="Pfam" id="PF00970">
    <property type="entry name" value="FAD_binding_6"/>
    <property type="match status" value="1"/>
</dbReference>
<dbReference type="OrthoDB" id="9806195at2"/>
<evidence type="ECO:0000259" key="4">
    <source>
        <dbReference type="PROSITE" id="PS51085"/>
    </source>
</evidence>
<feature type="domain" description="2Fe-2S ferredoxin-type" evidence="4">
    <location>
        <begin position="5"/>
        <end position="98"/>
    </location>
</feature>
<dbReference type="Pfam" id="PF00175">
    <property type="entry name" value="NAD_binding_1"/>
    <property type="match status" value="1"/>
</dbReference>
<dbReference type="GO" id="GO:0016491">
    <property type="term" value="F:oxidoreductase activity"/>
    <property type="evidence" value="ECO:0007669"/>
    <property type="project" value="InterPro"/>
</dbReference>
<dbReference type="InterPro" id="IPR039261">
    <property type="entry name" value="FNR_nucleotide-bd"/>
</dbReference>
<dbReference type="InterPro" id="IPR006058">
    <property type="entry name" value="2Fe2S_fd_BS"/>
</dbReference>
<evidence type="ECO:0000256" key="2">
    <source>
        <dbReference type="ARBA" id="ARBA00022714"/>
    </source>
</evidence>
<proteinExistence type="predicted"/>
<dbReference type="InterPro" id="IPR050415">
    <property type="entry name" value="MRET"/>
</dbReference>
<dbReference type="Gene3D" id="3.40.50.80">
    <property type="entry name" value="Nucleotide-binding domain of ferredoxin-NADP reductase (FNR) module"/>
    <property type="match status" value="1"/>
</dbReference>
<dbReference type="SUPFAM" id="SSF52343">
    <property type="entry name" value="Ferredoxin reductase-like, C-terminal NADP-linked domain"/>
    <property type="match status" value="1"/>
</dbReference>
<evidence type="ECO:0000256" key="1">
    <source>
        <dbReference type="ARBA" id="ARBA00001974"/>
    </source>
</evidence>
<keyword evidence="2" id="KW-0001">2Fe-2S</keyword>
<keyword evidence="2" id="KW-0479">Metal-binding</keyword>
<evidence type="ECO:0000256" key="3">
    <source>
        <dbReference type="ARBA" id="ARBA00034078"/>
    </source>
</evidence>
<dbReference type="CDD" id="cd00207">
    <property type="entry name" value="fer2"/>
    <property type="match status" value="1"/>
</dbReference>
<dbReference type="InterPro" id="IPR036010">
    <property type="entry name" value="2Fe-2S_ferredoxin-like_sf"/>
</dbReference>
<dbReference type="PROSITE" id="PS51085">
    <property type="entry name" value="2FE2S_FER_2"/>
    <property type="match status" value="1"/>
</dbReference>
<keyword evidence="2" id="KW-0408">Iron</keyword>
<feature type="domain" description="FAD-binding FR-type" evidence="5">
    <location>
        <begin position="105"/>
        <end position="206"/>
    </location>
</feature>
<dbReference type="InterPro" id="IPR001041">
    <property type="entry name" value="2Fe-2S_ferredoxin-type"/>
</dbReference>
<dbReference type="Proteomes" id="UP000187012">
    <property type="component" value="Unassembled WGS sequence"/>
</dbReference>
<dbReference type="InterPro" id="IPR017938">
    <property type="entry name" value="Riboflavin_synthase-like_b-brl"/>
</dbReference>
<keyword evidence="7" id="KW-1185">Reference proteome</keyword>
<name>A0A1N7SBD7_9BURK</name>
<dbReference type="Gene3D" id="2.40.30.10">
    <property type="entry name" value="Translation factors"/>
    <property type="match status" value="1"/>
</dbReference>
<comment type="cofactor">
    <cofactor evidence="1">
        <name>FAD</name>
        <dbReference type="ChEBI" id="CHEBI:57692"/>
    </cofactor>
</comment>
<dbReference type="PROSITE" id="PS00197">
    <property type="entry name" value="2FE2S_FER_1"/>
    <property type="match status" value="1"/>
</dbReference>
<dbReference type="AlphaFoldDB" id="A0A1N7SBD7"/>
<gene>
    <name evidence="6" type="ORF">BN2475_480055</name>
</gene>
<dbReference type="PANTHER" id="PTHR47354:SF5">
    <property type="entry name" value="PROTEIN RFBI"/>
    <property type="match status" value="1"/>
</dbReference>
<evidence type="ECO:0000259" key="5">
    <source>
        <dbReference type="PROSITE" id="PS51384"/>
    </source>
</evidence>
<sequence length="340" mass="36410">MSSVRNVTFNFRDGKATSVAVQQGESVLDAALAAGIPVLHQCRSGSCSSCMGRLVEGRAGMRAGASSTLLRSEFDAGDRLLCLTEPETDCTFTLNYESDAGAAGAVKAHAFVDSVEKVASNVVRVTLELAEGSWFDFRPGQFIQVRVPGTDITRSYSPSSTAADLPKIELLVRLLEDGVMSSWLEHAAKPDDVLEIEGPFGNFFLREKVPAPHIMIAGGTGLAPILSMIDTIRRKPGRKPPVLLSFGCATPEQLFCLGDIALRQHWLPGLATRISVDQGASGDLLSGNPVDAIRHDDVGHADAVAYLCGPPRMIEAATQRLANFGLRPENIYAEQFTPSN</sequence>